<dbReference type="Gene3D" id="1.20.120.450">
    <property type="entry name" value="dinb family like domain"/>
    <property type="match status" value="1"/>
</dbReference>
<dbReference type="EMBL" id="JBHUFD010000018">
    <property type="protein sequence ID" value="MFD1875219.1"/>
    <property type="molecule type" value="Genomic_DNA"/>
</dbReference>
<keyword evidence="3" id="KW-1185">Reference proteome</keyword>
<dbReference type="SUPFAM" id="SSF109854">
    <property type="entry name" value="DinB/YfiT-like putative metalloenzymes"/>
    <property type="match status" value="1"/>
</dbReference>
<evidence type="ECO:0000313" key="2">
    <source>
        <dbReference type="EMBL" id="MFD1875219.1"/>
    </source>
</evidence>
<organism evidence="2 3">
    <name type="scientific">Hymenobacter bucti</name>
    <dbReference type="NCBI Taxonomy" id="1844114"/>
    <lineage>
        <taxon>Bacteria</taxon>
        <taxon>Pseudomonadati</taxon>
        <taxon>Bacteroidota</taxon>
        <taxon>Cytophagia</taxon>
        <taxon>Cytophagales</taxon>
        <taxon>Hymenobacteraceae</taxon>
        <taxon>Hymenobacter</taxon>
    </lineage>
</organism>
<proteinExistence type="predicted"/>
<evidence type="ECO:0000313" key="3">
    <source>
        <dbReference type="Proteomes" id="UP001597197"/>
    </source>
</evidence>
<dbReference type="InterPro" id="IPR034660">
    <property type="entry name" value="DinB/YfiT-like"/>
</dbReference>
<protein>
    <submittedName>
        <fullName evidence="2">DinB family protein</fullName>
    </submittedName>
</protein>
<evidence type="ECO:0000259" key="1">
    <source>
        <dbReference type="Pfam" id="PF12867"/>
    </source>
</evidence>
<name>A0ABW4R022_9BACT</name>
<reference evidence="3" key="1">
    <citation type="journal article" date="2019" name="Int. J. Syst. Evol. Microbiol.">
        <title>The Global Catalogue of Microorganisms (GCM) 10K type strain sequencing project: providing services to taxonomists for standard genome sequencing and annotation.</title>
        <authorList>
            <consortium name="The Broad Institute Genomics Platform"/>
            <consortium name="The Broad Institute Genome Sequencing Center for Infectious Disease"/>
            <person name="Wu L."/>
            <person name="Ma J."/>
        </authorList>
    </citation>
    <scope>NUCLEOTIDE SEQUENCE [LARGE SCALE GENOMIC DNA]</scope>
    <source>
        <strain evidence="3">CGMCC 1.15795</strain>
    </source>
</reference>
<dbReference type="RefSeq" id="WP_382317698.1">
    <property type="nucleotide sequence ID" value="NZ_JBHUFD010000018.1"/>
</dbReference>
<feature type="domain" description="DinB-like" evidence="1">
    <location>
        <begin position="31"/>
        <end position="146"/>
    </location>
</feature>
<accession>A0ABW4R022</accession>
<dbReference type="InterPro" id="IPR024775">
    <property type="entry name" value="DinB-like"/>
</dbReference>
<comment type="caution">
    <text evidence="2">The sequence shown here is derived from an EMBL/GenBank/DDBJ whole genome shotgun (WGS) entry which is preliminary data.</text>
</comment>
<sequence>MMRQLTDAIAQHVLDVHEGNNWTEVAIGPTLQDVTWREATTQTPASPNTIASLLHHLTFWNRVMVRRAQGVGTEVGAANGFDIPAIQNEADWQALQADNRQSAQELAAAIRAFDEAKLPAPILPTYASAYKNLQGAVEHLHYHLGQLVLLKNLVRSTHEPA</sequence>
<dbReference type="Pfam" id="PF12867">
    <property type="entry name" value="DinB_2"/>
    <property type="match status" value="1"/>
</dbReference>
<dbReference type="Proteomes" id="UP001597197">
    <property type="component" value="Unassembled WGS sequence"/>
</dbReference>
<gene>
    <name evidence="2" type="ORF">ACFSDX_22490</name>
</gene>